<reference evidence="3" key="1">
    <citation type="journal article" date="2019" name="Int. J. Syst. Evol. Microbiol.">
        <title>The Global Catalogue of Microorganisms (GCM) 10K type strain sequencing project: providing services to taxonomists for standard genome sequencing and annotation.</title>
        <authorList>
            <consortium name="The Broad Institute Genomics Platform"/>
            <consortium name="The Broad Institute Genome Sequencing Center for Infectious Disease"/>
            <person name="Wu L."/>
            <person name="Ma J."/>
        </authorList>
    </citation>
    <scope>NUCLEOTIDE SEQUENCE [LARGE SCALE GENOMIC DNA]</scope>
    <source>
        <strain evidence="3">JCM 16022</strain>
    </source>
</reference>
<proteinExistence type="predicted"/>
<evidence type="ECO:0000313" key="3">
    <source>
        <dbReference type="Proteomes" id="UP001501771"/>
    </source>
</evidence>
<accession>A0ABP5LRC8</accession>
<dbReference type="RefSeq" id="WP_344155324.1">
    <property type="nucleotide sequence ID" value="NZ_BAAAQR010000012.1"/>
</dbReference>
<dbReference type="Pfam" id="PF12802">
    <property type="entry name" value="MarR_2"/>
    <property type="match status" value="1"/>
</dbReference>
<dbReference type="SUPFAM" id="SSF46785">
    <property type="entry name" value="Winged helix' DNA-binding domain"/>
    <property type="match status" value="1"/>
</dbReference>
<protein>
    <submittedName>
        <fullName evidence="2">MarR family transcriptional regulator</fullName>
    </submittedName>
</protein>
<dbReference type="SMART" id="SM00347">
    <property type="entry name" value="HTH_MARR"/>
    <property type="match status" value="1"/>
</dbReference>
<evidence type="ECO:0000313" key="2">
    <source>
        <dbReference type="EMBL" id="GAA2152173.1"/>
    </source>
</evidence>
<dbReference type="PANTHER" id="PTHR33164">
    <property type="entry name" value="TRANSCRIPTIONAL REGULATOR, MARR FAMILY"/>
    <property type="match status" value="1"/>
</dbReference>
<feature type="domain" description="HTH marR-type" evidence="1">
    <location>
        <begin position="1"/>
        <end position="150"/>
    </location>
</feature>
<dbReference type="EMBL" id="BAAAQR010000012">
    <property type="protein sequence ID" value="GAA2152173.1"/>
    <property type="molecule type" value="Genomic_DNA"/>
</dbReference>
<dbReference type="PROSITE" id="PS50995">
    <property type="entry name" value="HTH_MARR_2"/>
    <property type="match status" value="1"/>
</dbReference>
<keyword evidence="3" id="KW-1185">Reference proteome</keyword>
<dbReference type="InterPro" id="IPR036390">
    <property type="entry name" value="WH_DNA-bd_sf"/>
</dbReference>
<dbReference type="Gene3D" id="1.10.10.10">
    <property type="entry name" value="Winged helix-like DNA-binding domain superfamily/Winged helix DNA-binding domain"/>
    <property type="match status" value="1"/>
</dbReference>
<dbReference type="PRINTS" id="PR00598">
    <property type="entry name" value="HTHMARR"/>
</dbReference>
<sequence length="162" mass="18173">MTEARTARWLDADQQRSWRALVMGTTLLFDRLDDDLRRTCELSLVEYEILVRLSEADGRRLRMAQLADALAHSRSRVTHTIARMEKSGLVERTVSPEDGRGVLAAMTDKGYSLLVRIAPLHVNGVRAHLVDLVSPDDFAALGRVMDAVCDHLVAAHPEMEIR</sequence>
<dbReference type="PANTHER" id="PTHR33164:SF99">
    <property type="entry name" value="MARR FAMILY REGULATORY PROTEIN"/>
    <property type="match status" value="1"/>
</dbReference>
<evidence type="ECO:0000259" key="1">
    <source>
        <dbReference type="PROSITE" id="PS50995"/>
    </source>
</evidence>
<dbReference type="InterPro" id="IPR036388">
    <property type="entry name" value="WH-like_DNA-bd_sf"/>
</dbReference>
<dbReference type="Proteomes" id="UP001501771">
    <property type="component" value="Unassembled WGS sequence"/>
</dbReference>
<gene>
    <name evidence="2" type="ORF">GCM10009844_35250</name>
</gene>
<comment type="caution">
    <text evidence="2">The sequence shown here is derived from an EMBL/GenBank/DDBJ whole genome shotgun (WGS) entry which is preliminary data.</text>
</comment>
<dbReference type="InterPro" id="IPR039422">
    <property type="entry name" value="MarR/SlyA-like"/>
</dbReference>
<name>A0ABP5LRC8_9ACTN</name>
<organism evidence="2 3">
    <name type="scientific">Nocardioides koreensis</name>
    <dbReference type="NCBI Taxonomy" id="433651"/>
    <lineage>
        <taxon>Bacteria</taxon>
        <taxon>Bacillati</taxon>
        <taxon>Actinomycetota</taxon>
        <taxon>Actinomycetes</taxon>
        <taxon>Propionibacteriales</taxon>
        <taxon>Nocardioidaceae</taxon>
        <taxon>Nocardioides</taxon>
    </lineage>
</organism>
<dbReference type="InterPro" id="IPR000835">
    <property type="entry name" value="HTH_MarR-typ"/>
</dbReference>